<dbReference type="GO" id="GO:0004322">
    <property type="term" value="F:ferroxidase activity"/>
    <property type="evidence" value="ECO:0007669"/>
    <property type="project" value="UniProtKB-EC"/>
</dbReference>
<accession>A0A0U1DH66</accession>
<feature type="binding site" evidence="10">
    <location>
        <position position="130"/>
    </location>
    <ligand>
        <name>Fe cation</name>
        <dbReference type="ChEBI" id="CHEBI:24875"/>
        <label>2</label>
    </ligand>
</feature>
<keyword evidence="6 9" id="KW-0408">Iron</keyword>
<dbReference type="GO" id="GO:0008199">
    <property type="term" value="F:ferric iron binding"/>
    <property type="evidence" value="ECO:0007669"/>
    <property type="project" value="InterPro"/>
</dbReference>
<feature type="binding site" evidence="10">
    <location>
        <position position="127"/>
    </location>
    <ligand>
        <name>Fe cation</name>
        <dbReference type="ChEBI" id="CHEBI:24875"/>
        <label>2</label>
    </ligand>
</feature>
<feature type="binding site" evidence="10">
    <location>
        <position position="51"/>
    </location>
    <ligand>
        <name>Fe cation</name>
        <dbReference type="ChEBI" id="CHEBI:24875"/>
        <label>1</label>
    </ligand>
</feature>
<evidence type="ECO:0000256" key="5">
    <source>
        <dbReference type="ARBA" id="ARBA00022723"/>
    </source>
</evidence>
<evidence type="ECO:0000256" key="1">
    <source>
        <dbReference type="ARBA" id="ARBA00001970"/>
    </source>
</evidence>
<evidence type="ECO:0000256" key="7">
    <source>
        <dbReference type="ARBA" id="ARBA00036243"/>
    </source>
</evidence>
<evidence type="ECO:0000256" key="9">
    <source>
        <dbReference type="PIRNR" id="PIRNR002560"/>
    </source>
</evidence>
<dbReference type="EC" id="1.16.3.1" evidence="9"/>
<evidence type="ECO:0000256" key="3">
    <source>
        <dbReference type="ARBA" id="ARBA00022434"/>
    </source>
</evidence>
<comment type="cofactor">
    <cofactor evidence="1">
        <name>heme b</name>
        <dbReference type="ChEBI" id="CHEBI:60344"/>
    </cofactor>
</comment>
<feature type="domain" description="Ferritin-like diiron" evidence="12">
    <location>
        <begin position="1"/>
        <end position="145"/>
    </location>
</feature>
<dbReference type="SUPFAM" id="SSF47240">
    <property type="entry name" value="Ferritin-like"/>
    <property type="match status" value="1"/>
</dbReference>
<sequence>MQGDPDVLRLLNEQLTGELTAINQYFLHSKMQDNWGFTEVAKHTREESFDEMRHAEAITDRILLLDGLPNYQRLFSLRIGQTLREQFEADLAIEYEVMDRLKPGIIMCREKQDTTSANLLEEIVADEEKHIDYLETQLELMDKLGVELYPAQCVSRPPS</sequence>
<dbReference type="PANTHER" id="PTHR30295:SF0">
    <property type="entry name" value="BACTERIOFERRITIN"/>
    <property type="match status" value="1"/>
</dbReference>
<comment type="subunit">
    <text evidence="2">Homooligomer of 24 subunits, arranged as 12 dimers, that are packed together to form an approximately spherical molecule with a central cavity, in which large amounts of iron can be deposited.</text>
</comment>
<dbReference type="PIRSF" id="PIRSF002560">
    <property type="entry name" value="Bacterioferritin"/>
    <property type="match status" value="1"/>
</dbReference>
<evidence type="ECO:0000256" key="11">
    <source>
        <dbReference type="RuleBase" id="RU000623"/>
    </source>
</evidence>
<evidence type="ECO:0000256" key="6">
    <source>
        <dbReference type="ARBA" id="ARBA00023004"/>
    </source>
</evidence>
<gene>
    <name evidence="13" type="ORF">BN000_03443</name>
</gene>
<dbReference type="Gene3D" id="1.20.1260.10">
    <property type="match status" value="1"/>
</dbReference>
<feature type="binding site" evidence="10">
    <location>
        <position position="51"/>
    </location>
    <ligand>
        <name>Fe cation</name>
        <dbReference type="ChEBI" id="CHEBI:24875"/>
        <label>2</label>
    </ligand>
</feature>
<reference evidence="14" key="1">
    <citation type="submission" date="2015-03" db="EMBL/GenBank/DDBJ databases">
        <authorList>
            <person name="Urmite Genomes"/>
        </authorList>
    </citation>
    <scope>NUCLEOTIDE SEQUENCE [LARGE SCALE GENOMIC DNA]</scope>
    <source>
        <strain evidence="14">CSUR P1344</strain>
    </source>
</reference>
<dbReference type="NCBIfam" id="TIGR00754">
    <property type="entry name" value="bfr"/>
    <property type="match status" value="1"/>
</dbReference>
<evidence type="ECO:0000313" key="14">
    <source>
        <dbReference type="Proteomes" id="UP000199601"/>
    </source>
</evidence>
<dbReference type="GO" id="GO:0006879">
    <property type="term" value="P:intracellular iron ion homeostasis"/>
    <property type="evidence" value="ECO:0007669"/>
    <property type="project" value="UniProtKB-KW"/>
</dbReference>
<comment type="function">
    <text evidence="9">Iron-storage protein, whose ferroxidase center binds Fe(2+), oxidizes it using dioxygen to Fe(3+), and participates in the subsequent Fe(3+) oxide mineral core formation within the central cavity of the BFR protein shell.</text>
</comment>
<dbReference type="Proteomes" id="UP000199601">
    <property type="component" value="Unassembled WGS sequence"/>
</dbReference>
<organism evidence="13 14">
    <name type="scientific">Mycobacterium europaeum</name>
    <dbReference type="NCBI Taxonomy" id="761804"/>
    <lineage>
        <taxon>Bacteria</taxon>
        <taxon>Bacillati</taxon>
        <taxon>Actinomycetota</taxon>
        <taxon>Actinomycetes</taxon>
        <taxon>Mycobacteriales</taxon>
        <taxon>Mycobacteriaceae</taxon>
        <taxon>Mycobacterium</taxon>
        <taxon>Mycobacterium simiae complex</taxon>
    </lineage>
</organism>
<feature type="binding site" evidence="10">
    <location>
        <position position="18"/>
    </location>
    <ligand>
        <name>Fe cation</name>
        <dbReference type="ChEBI" id="CHEBI:24875"/>
        <label>1</label>
    </ligand>
</feature>
<comment type="catalytic activity">
    <reaction evidence="7">
        <text>Fe(2+)(in) = Fe(2+)(out)</text>
        <dbReference type="Rhea" id="RHEA:28486"/>
        <dbReference type="ChEBI" id="CHEBI:29033"/>
    </reaction>
</comment>
<dbReference type="GO" id="GO:0020037">
    <property type="term" value="F:heme binding"/>
    <property type="evidence" value="ECO:0007669"/>
    <property type="project" value="TreeGrafter"/>
</dbReference>
<protein>
    <recommendedName>
        <fullName evidence="9 11">Bacterioferritin</fullName>
        <ecNumber evidence="9">1.16.3.1</ecNumber>
    </recommendedName>
</protein>
<comment type="similarity">
    <text evidence="9 11">Belongs to the bacterioferritin family.</text>
</comment>
<dbReference type="CDD" id="cd00907">
    <property type="entry name" value="Bacterioferritin"/>
    <property type="match status" value="1"/>
</dbReference>
<dbReference type="PANTHER" id="PTHR30295">
    <property type="entry name" value="BACTERIOFERRITIN"/>
    <property type="match status" value="1"/>
</dbReference>
<feature type="binding site" evidence="10">
    <location>
        <position position="127"/>
    </location>
    <ligand>
        <name>Fe cation</name>
        <dbReference type="ChEBI" id="CHEBI:24875"/>
        <label>1</label>
    </ligand>
</feature>
<evidence type="ECO:0000256" key="10">
    <source>
        <dbReference type="PIRSR" id="PIRSR002560-1"/>
    </source>
</evidence>
<comment type="catalytic activity">
    <reaction evidence="8 9">
        <text>4 Fe(2+) + O2 + 4 H(+) = 4 Fe(3+) + 2 H2O</text>
        <dbReference type="Rhea" id="RHEA:11148"/>
        <dbReference type="ChEBI" id="CHEBI:15377"/>
        <dbReference type="ChEBI" id="CHEBI:15378"/>
        <dbReference type="ChEBI" id="CHEBI:15379"/>
        <dbReference type="ChEBI" id="CHEBI:29033"/>
        <dbReference type="ChEBI" id="CHEBI:29034"/>
        <dbReference type="EC" id="1.16.3.1"/>
    </reaction>
</comment>
<dbReference type="InterPro" id="IPR002024">
    <property type="entry name" value="Bacterioferritin"/>
</dbReference>
<dbReference type="EMBL" id="CTEC01000002">
    <property type="protein sequence ID" value="CQD16295.1"/>
    <property type="molecule type" value="Genomic_DNA"/>
</dbReference>
<dbReference type="RefSeq" id="WP_090423296.1">
    <property type="nucleotide sequence ID" value="NZ_CTEC01000002.1"/>
</dbReference>
<feature type="binding site" evidence="10">
    <location>
        <position position="54"/>
    </location>
    <ligand>
        <name>Fe cation</name>
        <dbReference type="ChEBI" id="CHEBI:24875"/>
        <label>1</label>
    </ligand>
</feature>
<dbReference type="InterPro" id="IPR008331">
    <property type="entry name" value="Ferritin_DPS_dom"/>
</dbReference>
<feature type="binding site" description="axial binding residue" evidence="10">
    <location>
        <position position="52"/>
    </location>
    <ligand>
        <name>heme b</name>
        <dbReference type="ChEBI" id="CHEBI:60344"/>
        <note>ligand shared between dimeric partners</note>
    </ligand>
    <ligandPart>
        <name>Fe</name>
        <dbReference type="ChEBI" id="CHEBI:18248"/>
    </ligandPart>
</feature>
<dbReference type="FunFam" id="1.20.1260.10:FF:000005">
    <property type="entry name" value="Bacterioferritin"/>
    <property type="match status" value="1"/>
</dbReference>
<name>A0A0U1DH66_9MYCO</name>
<evidence type="ECO:0000256" key="2">
    <source>
        <dbReference type="ARBA" id="ARBA00011637"/>
    </source>
</evidence>
<evidence type="ECO:0000256" key="8">
    <source>
        <dbReference type="ARBA" id="ARBA00047990"/>
    </source>
</evidence>
<evidence type="ECO:0000256" key="4">
    <source>
        <dbReference type="ARBA" id="ARBA00022617"/>
    </source>
</evidence>
<dbReference type="InterPro" id="IPR009078">
    <property type="entry name" value="Ferritin-like_SF"/>
</dbReference>
<dbReference type="PROSITE" id="PS00549">
    <property type="entry name" value="BACTERIOFERRITIN"/>
    <property type="match status" value="1"/>
</dbReference>
<keyword evidence="4 11" id="KW-0349">Heme</keyword>
<dbReference type="PRINTS" id="PR00601">
    <property type="entry name" value="BACFERRITIN"/>
</dbReference>
<dbReference type="PROSITE" id="PS50905">
    <property type="entry name" value="FERRITIN_LIKE"/>
    <property type="match status" value="1"/>
</dbReference>
<dbReference type="GO" id="GO:0005829">
    <property type="term" value="C:cytosol"/>
    <property type="evidence" value="ECO:0007669"/>
    <property type="project" value="TreeGrafter"/>
</dbReference>
<feature type="binding site" evidence="10">
    <location>
        <position position="94"/>
    </location>
    <ligand>
        <name>Fe cation</name>
        <dbReference type="ChEBI" id="CHEBI:24875"/>
        <label>2</label>
    </ligand>
</feature>
<dbReference type="InterPro" id="IPR009040">
    <property type="entry name" value="Ferritin-like_diiron"/>
</dbReference>
<proteinExistence type="inferred from homology"/>
<keyword evidence="14" id="KW-1185">Reference proteome</keyword>
<dbReference type="InterPro" id="IPR012347">
    <property type="entry name" value="Ferritin-like"/>
</dbReference>
<evidence type="ECO:0000313" key="13">
    <source>
        <dbReference type="EMBL" id="CQD16295.1"/>
    </source>
</evidence>
<keyword evidence="5 9" id="KW-0479">Metal-binding</keyword>
<evidence type="ECO:0000259" key="12">
    <source>
        <dbReference type="PROSITE" id="PS50905"/>
    </source>
</evidence>
<dbReference type="AlphaFoldDB" id="A0A0U1DH66"/>
<keyword evidence="3 9" id="KW-0409">Iron storage</keyword>
<dbReference type="GO" id="GO:0006826">
    <property type="term" value="P:iron ion transport"/>
    <property type="evidence" value="ECO:0007669"/>
    <property type="project" value="InterPro"/>
</dbReference>
<dbReference type="Pfam" id="PF00210">
    <property type="entry name" value="Ferritin"/>
    <property type="match status" value="1"/>
</dbReference>
<feature type="binding site" evidence="10">
    <location>
        <position position="50"/>
    </location>
    <ligand>
        <name>Fe cation</name>
        <dbReference type="ChEBI" id="CHEBI:24875"/>
        <label>3</label>
    </ligand>
</feature>